<organism evidence="2 3">
    <name type="scientific">Pilibacter termitis</name>
    <dbReference type="NCBI Taxonomy" id="263852"/>
    <lineage>
        <taxon>Bacteria</taxon>
        <taxon>Bacillati</taxon>
        <taxon>Bacillota</taxon>
        <taxon>Bacilli</taxon>
        <taxon>Lactobacillales</taxon>
        <taxon>Enterococcaceae</taxon>
        <taxon>Pilibacter</taxon>
    </lineage>
</organism>
<name>A0A1T4M4S3_9ENTE</name>
<evidence type="ECO:0000256" key="1">
    <source>
        <dbReference type="SAM" id="Phobius"/>
    </source>
</evidence>
<keyword evidence="1" id="KW-0472">Membrane</keyword>
<dbReference type="EMBL" id="FUXI01000008">
    <property type="protein sequence ID" value="SJZ61895.1"/>
    <property type="molecule type" value="Genomic_DNA"/>
</dbReference>
<sequence>MFLLVYQIGDKFFQIYSLVCLVYCLLSWMPNAYNTTFGRLIIKLAEPYMSKFSKLPLQFFGIDFSPWIAIFVLQLARQGFEIVIMNLLYMMY</sequence>
<proteinExistence type="predicted"/>
<gene>
    <name evidence="2" type="ORF">SAMN02745116_00935</name>
</gene>
<feature type="transmembrane region" description="Helical" evidence="1">
    <location>
        <begin position="64"/>
        <end position="89"/>
    </location>
</feature>
<dbReference type="AlphaFoldDB" id="A0A1T4M4S3"/>
<evidence type="ECO:0000313" key="2">
    <source>
        <dbReference type="EMBL" id="SJZ61895.1"/>
    </source>
</evidence>
<evidence type="ECO:0000313" key="3">
    <source>
        <dbReference type="Proteomes" id="UP000190328"/>
    </source>
</evidence>
<feature type="transmembrane region" description="Helical" evidence="1">
    <location>
        <begin position="12"/>
        <end position="29"/>
    </location>
</feature>
<dbReference type="Pfam" id="PF02325">
    <property type="entry name" value="CCB3_YggT"/>
    <property type="match status" value="1"/>
</dbReference>
<keyword evidence="3" id="KW-1185">Reference proteome</keyword>
<reference evidence="2 3" key="1">
    <citation type="submission" date="2017-02" db="EMBL/GenBank/DDBJ databases">
        <authorList>
            <person name="Peterson S.W."/>
        </authorList>
    </citation>
    <scope>NUCLEOTIDE SEQUENCE [LARGE SCALE GENOMIC DNA]</scope>
    <source>
        <strain evidence="2 3">ATCC BAA-1030</strain>
    </source>
</reference>
<keyword evidence="1" id="KW-1133">Transmembrane helix</keyword>
<dbReference type="RefSeq" id="WP_078806864.1">
    <property type="nucleotide sequence ID" value="NZ_FUXI01000008.1"/>
</dbReference>
<dbReference type="InterPro" id="IPR003425">
    <property type="entry name" value="CCB3/YggT"/>
</dbReference>
<dbReference type="GO" id="GO:0016020">
    <property type="term" value="C:membrane"/>
    <property type="evidence" value="ECO:0007669"/>
    <property type="project" value="InterPro"/>
</dbReference>
<accession>A0A1T4M4S3</accession>
<dbReference type="OrthoDB" id="47652at2"/>
<keyword evidence="1" id="KW-0812">Transmembrane</keyword>
<dbReference type="Proteomes" id="UP000190328">
    <property type="component" value="Unassembled WGS sequence"/>
</dbReference>
<dbReference type="STRING" id="263852.SAMN02745116_00935"/>
<protein>
    <submittedName>
        <fullName evidence="2">YggT family protein</fullName>
    </submittedName>
</protein>